<organism evidence="4 5">
    <name type="scientific">Deefgea piscis</name>
    <dbReference type="NCBI Taxonomy" id="2739061"/>
    <lineage>
        <taxon>Bacteria</taxon>
        <taxon>Pseudomonadati</taxon>
        <taxon>Pseudomonadota</taxon>
        <taxon>Betaproteobacteria</taxon>
        <taxon>Neisseriales</taxon>
        <taxon>Chitinibacteraceae</taxon>
        <taxon>Deefgea</taxon>
    </lineage>
</organism>
<evidence type="ECO:0000256" key="1">
    <source>
        <dbReference type="PROSITE-ProRule" id="PRU00169"/>
    </source>
</evidence>
<dbReference type="KEGG" id="dee:HQN60_08480"/>
<feature type="modified residue" description="4-aspartylphosphate" evidence="1">
    <location>
        <position position="60"/>
    </location>
</feature>
<dbReference type="InterPro" id="IPR037522">
    <property type="entry name" value="HD_GYP_dom"/>
</dbReference>
<evidence type="ECO:0000259" key="3">
    <source>
        <dbReference type="PROSITE" id="PS51832"/>
    </source>
</evidence>
<evidence type="ECO:0000313" key="4">
    <source>
        <dbReference type="EMBL" id="QKJ66733.1"/>
    </source>
</evidence>
<dbReference type="InterPro" id="IPR001789">
    <property type="entry name" value="Sig_transdc_resp-reg_receiver"/>
</dbReference>
<feature type="domain" description="Response regulatory" evidence="2">
    <location>
        <begin position="11"/>
        <end position="127"/>
    </location>
</feature>
<name>A0A6M8SNH1_9NEIS</name>
<dbReference type="InterPro" id="IPR011006">
    <property type="entry name" value="CheY-like_superfamily"/>
</dbReference>
<evidence type="ECO:0000259" key="2">
    <source>
        <dbReference type="PROSITE" id="PS50110"/>
    </source>
</evidence>
<sequence length="380" mass="43026">MSEILTNYRQTILLVDDTPNNLTVLNAILKDTYKVRIANNGEQALRLAERLPIPDLILLDVMMPGMDGFEVCRRLKNNVLTADIPVIFLTAKTQEVDEINGFNVGAADYLHKPLSPAIVLIRVRNILLMQDLKNSIQEHNLLLEDRVAQRTQELYKMQDAIIMAMGVMAELRDEETGLHLKRTQEYVRLLANAVMNHPRFIGELDSISIEWMAKSAPLHDIGKVGIPDAILHKPARLTPEEFSIMKNHPTYGRNIILEVERMLGGESLFLRYAREIAYGHQEKWDGSGYPLGAKGEEIPVSARLMALADVYDALRSRRVYKPPFSHEMAMNIIIEGRGKHFDPDLVDAFQTLADRFAQIAEEYADPNDEDINDMACSANH</sequence>
<dbReference type="EMBL" id="CP054143">
    <property type="protein sequence ID" value="QKJ66733.1"/>
    <property type="molecule type" value="Genomic_DNA"/>
</dbReference>
<dbReference type="SUPFAM" id="SSF109604">
    <property type="entry name" value="HD-domain/PDEase-like"/>
    <property type="match status" value="1"/>
</dbReference>
<dbReference type="InterPro" id="IPR003607">
    <property type="entry name" value="HD/PDEase_dom"/>
</dbReference>
<dbReference type="SUPFAM" id="SSF52172">
    <property type="entry name" value="CheY-like"/>
    <property type="match status" value="1"/>
</dbReference>
<dbReference type="AlphaFoldDB" id="A0A6M8SNH1"/>
<keyword evidence="1" id="KW-0597">Phosphoprotein</keyword>
<dbReference type="InterPro" id="IPR052020">
    <property type="entry name" value="Cyclic_di-GMP/3'3'-cGAMP_PDE"/>
</dbReference>
<dbReference type="GO" id="GO:0008081">
    <property type="term" value="F:phosphoric diester hydrolase activity"/>
    <property type="evidence" value="ECO:0007669"/>
    <property type="project" value="UniProtKB-ARBA"/>
</dbReference>
<dbReference type="Proteomes" id="UP000504844">
    <property type="component" value="Chromosome"/>
</dbReference>
<dbReference type="CDD" id="cd00077">
    <property type="entry name" value="HDc"/>
    <property type="match status" value="1"/>
</dbReference>
<dbReference type="CDD" id="cd19920">
    <property type="entry name" value="REC_PA4781-like"/>
    <property type="match status" value="1"/>
</dbReference>
<feature type="domain" description="HD-GYP" evidence="3">
    <location>
        <begin position="154"/>
        <end position="365"/>
    </location>
</feature>
<dbReference type="Gene3D" id="3.40.50.2300">
    <property type="match status" value="1"/>
</dbReference>
<dbReference type="Pfam" id="PF13487">
    <property type="entry name" value="HD_5"/>
    <property type="match status" value="1"/>
</dbReference>
<dbReference type="GO" id="GO:0000160">
    <property type="term" value="P:phosphorelay signal transduction system"/>
    <property type="evidence" value="ECO:0007669"/>
    <property type="project" value="InterPro"/>
</dbReference>
<dbReference type="RefSeq" id="WP_173533237.1">
    <property type="nucleotide sequence ID" value="NZ_CP054143.1"/>
</dbReference>
<dbReference type="PROSITE" id="PS50110">
    <property type="entry name" value="RESPONSE_REGULATORY"/>
    <property type="match status" value="1"/>
</dbReference>
<evidence type="ECO:0000313" key="5">
    <source>
        <dbReference type="Proteomes" id="UP000504844"/>
    </source>
</evidence>
<dbReference type="PROSITE" id="PS51832">
    <property type="entry name" value="HD_GYP"/>
    <property type="match status" value="1"/>
</dbReference>
<gene>
    <name evidence="4" type="ORF">HQN60_08480</name>
</gene>
<keyword evidence="5" id="KW-1185">Reference proteome</keyword>
<dbReference type="PANTHER" id="PTHR45228:SF5">
    <property type="entry name" value="CYCLIC DI-GMP PHOSPHODIESTERASE VC_1348-RELATED"/>
    <property type="match status" value="1"/>
</dbReference>
<dbReference type="SMART" id="SM00448">
    <property type="entry name" value="REC"/>
    <property type="match status" value="1"/>
</dbReference>
<accession>A0A6M8SNH1</accession>
<proteinExistence type="predicted"/>
<dbReference type="PANTHER" id="PTHR45228">
    <property type="entry name" value="CYCLIC DI-GMP PHOSPHODIESTERASE TM_0186-RELATED"/>
    <property type="match status" value="1"/>
</dbReference>
<dbReference type="Pfam" id="PF00072">
    <property type="entry name" value="Response_reg"/>
    <property type="match status" value="1"/>
</dbReference>
<protein>
    <submittedName>
        <fullName evidence="4">Response regulator</fullName>
    </submittedName>
</protein>
<dbReference type="SMART" id="SM00471">
    <property type="entry name" value="HDc"/>
    <property type="match status" value="1"/>
</dbReference>
<dbReference type="Gene3D" id="1.10.3210.10">
    <property type="entry name" value="Hypothetical protein af1432"/>
    <property type="match status" value="1"/>
</dbReference>
<reference evidence="4 5" key="1">
    <citation type="submission" date="2020-05" db="EMBL/GenBank/DDBJ databases">
        <title>Complete genome sequence of Deefgea sp. D17.</title>
        <authorList>
            <person name="Bae J.-W."/>
            <person name="Han J.E."/>
        </authorList>
    </citation>
    <scope>NUCLEOTIDE SEQUENCE [LARGE SCALE GENOMIC DNA]</scope>
    <source>
        <strain evidence="4 5">D17</strain>
    </source>
</reference>